<dbReference type="EMBL" id="PYAW01000002">
    <property type="protein sequence ID" value="PSL48284.1"/>
    <property type="molecule type" value="Genomic_DNA"/>
</dbReference>
<sequence length="176" mass="19782">MIPLVQNVIKRAFLICMIVVLGQTTFAQIIVTNNSESIKLNNQICNTIRLPYIVDSICNVYSTVTIIVRNNTLDSIAFSRECPRFLKAAFSRILPAYQKADWGKILPTSQTNFDILQPLVFKCIAIACDTLTATETKGMLAHDVKLRKDNKVPTFLLLPVNITLYESCRLKIPPAH</sequence>
<proteinExistence type="predicted"/>
<comment type="caution">
    <text evidence="1">The sequence shown here is derived from an EMBL/GenBank/DDBJ whole genome shotgun (WGS) entry which is preliminary data.</text>
</comment>
<keyword evidence="2" id="KW-1185">Reference proteome</keyword>
<protein>
    <submittedName>
        <fullName evidence="1">Uncharacterized protein</fullName>
    </submittedName>
</protein>
<gene>
    <name evidence="1" type="ORF">CLV51_1021151</name>
</gene>
<reference evidence="1 2" key="1">
    <citation type="submission" date="2018-03" db="EMBL/GenBank/DDBJ databases">
        <title>Genomic Encyclopedia of Archaeal and Bacterial Type Strains, Phase II (KMG-II): from individual species to whole genera.</title>
        <authorList>
            <person name="Goeker M."/>
        </authorList>
    </citation>
    <scope>NUCLEOTIDE SEQUENCE [LARGE SCALE GENOMIC DNA]</scope>
    <source>
        <strain evidence="1 2">DSM 24859</strain>
    </source>
</reference>
<dbReference type="Proteomes" id="UP000240971">
    <property type="component" value="Unassembled WGS sequence"/>
</dbReference>
<name>A0A2P8HQ32_CHINA</name>
<dbReference type="RefSeq" id="WP_106528675.1">
    <property type="nucleotide sequence ID" value="NZ_PYAW01000002.1"/>
</dbReference>
<evidence type="ECO:0000313" key="1">
    <source>
        <dbReference type="EMBL" id="PSL48284.1"/>
    </source>
</evidence>
<dbReference type="AlphaFoldDB" id="A0A2P8HQ32"/>
<evidence type="ECO:0000313" key="2">
    <source>
        <dbReference type="Proteomes" id="UP000240971"/>
    </source>
</evidence>
<dbReference type="OrthoDB" id="685706at2"/>
<accession>A0A2P8HQ32</accession>
<organism evidence="1 2">
    <name type="scientific">Chitinophaga niastensis</name>
    <dbReference type="NCBI Taxonomy" id="536980"/>
    <lineage>
        <taxon>Bacteria</taxon>
        <taxon>Pseudomonadati</taxon>
        <taxon>Bacteroidota</taxon>
        <taxon>Chitinophagia</taxon>
        <taxon>Chitinophagales</taxon>
        <taxon>Chitinophagaceae</taxon>
        <taxon>Chitinophaga</taxon>
    </lineage>
</organism>